<sequence>MKTDQVNPTVVLPFVRCALGCIHREYPHVHFYGLSEENDLVPHRQLNPAFYGCLDWHSAVHNHWLLVRVMRCFPEVELSEEAREKVSQNLTPEAIAQEADYLKDRPEFECPYGLGWLLQLTAELRGWNDSQGKQWGEILQPLEEVAVNNLRQWLLDLACPNRSGTHIQTAFAMGLIWDWAKATDNQDLAGLVKERAKMFYHGDRNYPLHIEPLGCDFLSPTLAEADLMRRFLDAENFANWLGEFLPNIPETPEIDWLSPVIPSNPTDYQQSHFDGLNLSRAWMLEGIIAGLPPDDPRISSLQAVAAVHRRVGLEPVSLCDYAGSHWLGSFAVYLLTQRGLGYT</sequence>
<evidence type="ECO:0008006" key="3">
    <source>
        <dbReference type="Google" id="ProtNLM"/>
    </source>
</evidence>
<accession>A0A5M3TB20</accession>
<dbReference type="EMBL" id="BIMW01000124">
    <property type="protein sequence ID" value="GCE95161.1"/>
    <property type="molecule type" value="Genomic_DNA"/>
</dbReference>
<dbReference type="Pfam" id="PF11199">
    <property type="entry name" value="DUF2891"/>
    <property type="match status" value="1"/>
</dbReference>
<evidence type="ECO:0000313" key="2">
    <source>
        <dbReference type="Proteomes" id="UP000326169"/>
    </source>
</evidence>
<name>A0A5M3TB20_LIMPL</name>
<dbReference type="RefSeq" id="WP_014274865.1">
    <property type="nucleotide sequence ID" value="NZ_BIMW01000124.1"/>
</dbReference>
<proteinExistence type="predicted"/>
<gene>
    <name evidence="1" type="ORF">NIES46_32230</name>
</gene>
<evidence type="ECO:0000313" key="1">
    <source>
        <dbReference type="EMBL" id="GCE95161.1"/>
    </source>
</evidence>
<dbReference type="GeneID" id="301684023"/>
<organism evidence="1 2">
    <name type="scientific">Limnospira platensis NIES-46</name>
    <dbReference type="NCBI Taxonomy" id="1236695"/>
    <lineage>
        <taxon>Bacteria</taxon>
        <taxon>Bacillati</taxon>
        <taxon>Cyanobacteriota</taxon>
        <taxon>Cyanophyceae</taxon>
        <taxon>Oscillatoriophycideae</taxon>
        <taxon>Oscillatoriales</taxon>
        <taxon>Sirenicapillariaceae</taxon>
        <taxon>Limnospira</taxon>
    </lineage>
</organism>
<keyword evidence="2" id="KW-1185">Reference proteome</keyword>
<reference evidence="1 2" key="1">
    <citation type="journal article" date="2019" name="J Genomics">
        <title>The Draft Genome of a Hydrogen-producing Cyanobacterium, Arthrospira platensis NIES-46.</title>
        <authorList>
            <person name="Suzuki S."/>
            <person name="Yamaguchi H."/>
            <person name="Kawachi M."/>
        </authorList>
    </citation>
    <scope>NUCLEOTIDE SEQUENCE [LARGE SCALE GENOMIC DNA]</scope>
    <source>
        <strain evidence="1 2">NIES-46</strain>
    </source>
</reference>
<protein>
    <recommendedName>
        <fullName evidence="3">DUF2891 domain-containing protein</fullName>
    </recommendedName>
</protein>
<dbReference type="Proteomes" id="UP000326169">
    <property type="component" value="Unassembled WGS sequence"/>
</dbReference>
<comment type="caution">
    <text evidence="1">The sequence shown here is derived from an EMBL/GenBank/DDBJ whole genome shotgun (WGS) entry which is preliminary data.</text>
</comment>
<dbReference type="InterPro" id="IPR021365">
    <property type="entry name" value="DUF2891"/>
</dbReference>